<dbReference type="AlphaFoldDB" id="A0AA87ZRA5"/>
<accession>A0AA87ZRA5</accession>
<feature type="signal peptide" evidence="1">
    <location>
        <begin position="1"/>
        <end position="25"/>
    </location>
</feature>
<feature type="chain" id="PRO_5041691487" evidence="1">
    <location>
        <begin position="26"/>
        <end position="208"/>
    </location>
</feature>
<proteinExistence type="predicted"/>
<reference evidence="2" key="1">
    <citation type="submission" date="2023-07" db="EMBL/GenBank/DDBJ databases">
        <title>draft genome sequence of fig (Ficus carica).</title>
        <authorList>
            <person name="Takahashi T."/>
            <person name="Nishimura K."/>
        </authorList>
    </citation>
    <scope>NUCLEOTIDE SEQUENCE</scope>
</reference>
<protein>
    <submittedName>
        <fullName evidence="2">Uncharacterized protein</fullName>
    </submittedName>
</protein>
<keyword evidence="1" id="KW-0732">Signal</keyword>
<dbReference type="EMBL" id="BTGU01000013">
    <property type="protein sequence ID" value="GMN41999.1"/>
    <property type="molecule type" value="Genomic_DNA"/>
</dbReference>
<evidence type="ECO:0000256" key="1">
    <source>
        <dbReference type="SAM" id="SignalP"/>
    </source>
</evidence>
<keyword evidence="3" id="KW-1185">Reference proteome</keyword>
<evidence type="ECO:0000313" key="2">
    <source>
        <dbReference type="EMBL" id="GMN41999.1"/>
    </source>
</evidence>
<dbReference type="Proteomes" id="UP001187192">
    <property type="component" value="Unassembled WGS sequence"/>
</dbReference>
<gene>
    <name evidence="2" type="ORF">TIFTF001_011214</name>
</gene>
<comment type="caution">
    <text evidence="2">The sequence shown here is derived from an EMBL/GenBank/DDBJ whole genome shotgun (WGS) entry which is preliminary data.</text>
</comment>
<name>A0AA87ZRA5_FICCA</name>
<sequence>MGVAGMRGVKLKLMILLILAILREAKVSWRSASLSRISIDNVVFALHDLSCVQCFSLALYICSIPSFDDWIGVFSPTNFSFTSLPQMGQGKSCDELKNSDIPFRSAVKDRGSLFYLLIMQDEADGSNEYNNFQPRVEPIASTVPYTIASQITAVADPPRASASRRLFLYLLYKKYQFAEAMERESFQKLWQNYKVDIANCHIYGPICA</sequence>
<evidence type="ECO:0000313" key="3">
    <source>
        <dbReference type="Proteomes" id="UP001187192"/>
    </source>
</evidence>
<organism evidence="2 3">
    <name type="scientific">Ficus carica</name>
    <name type="common">Common fig</name>
    <dbReference type="NCBI Taxonomy" id="3494"/>
    <lineage>
        <taxon>Eukaryota</taxon>
        <taxon>Viridiplantae</taxon>
        <taxon>Streptophyta</taxon>
        <taxon>Embryophyta</taxon>
        <taxon>Tracheophyta</taxon>
        <taxon>Spermatophyta</taxon>
        <taxon>Magnoliopsida</taxon>
        <taxon>eudicotyledons</taxon>
        <taxon>Gunneridae</taxon>
        <taxon>Pentapetalae</taxon>
        <taxon>rosids</taxon>
        <taxon>fabids</taxon>
        <taxon>Rosales</taxon>
        <taxon>Moraceae</taxon>
        <taxon>Ficeae</taxon>
        <taxon>Ficus</taxon>
    </lineage>
</organism>